<keyword evidence="2" id="KW-1185">Reference proteome</keyword>
<accession>A0A3S2PHA2</accession>
<proteinExistence type="predicted"/>
<evidence type="ECO:0000313" key="2">
    <source>
        <dbReference type="Proteomes" id="UP000283210"/>
    </source>
</evidence>
<evidence type="ECO:0000313" key="1">
    <source>
        <dbReference type="EMBL" id="RVE75770.1"/>
    </source>
</evidence>
<dbReference type="EMBL" id="CM012437">
    <property type="protein sequence ID" value="RVE75770.1"/>
    <property type="molecule type" value="Genomic_DNA"/>
</dbReference>
<reference evidence="1 2" key="1">
    <citation type="submission" date="2018-11" db="EMBL/GenBank/DDBJ databases">
        <authorList>
            <person name="Lopez-Roques C."/>
            <person name="Donnadieu C."/>
            <person name="Bouchez O."/>
            <person name="Klopp C."/>
            <person name="Cabau C."/>
            <person name="Zahm M."/>
        </authorList>
    </citation>
    <scope>NUCLEOTIDE SEQUENCE [LARGE SCALE GENOMIC DNA]</scope>
    <source>
        <strain evidence="1">RS831</strain>
        <tissue evidence="1">Whole body</tissue>
    </source>
</reference>
<gene>
    <name evidence="1" type="ORF">OJAV_G00002230</name>
</gene>
<organism evidence="1 2">
    <name type="scientific">Oryzias javanicus</name>
    <name type="common">Javanese ricefish</name>
    <name type="synonym">Aplocheilus javanicus</name>
    <dbReference type="NCBI Taxonomy" id="123683"/>
    <lineage>
        <taxon>Eukaryota</taxon>
        <taxon>Metazoa</taxon>
        <taxon>Chordata</taxon>
        <taxon>Craniata</taxon>
        <taxon>Vertebrata</taxon>
        <taxon>Euteleostomi</taxon>
        <taxon>Actinopterygii</taxon>
        <taxon>Neopterygii</taxon>
        <taxon>Teleostei</taxon>
        <taxon>Neoteleostei</taxon>
        <taxon>Acanthomorphata</taxon>
        <taxon>Ovalentaria</taxon>
        <taxon>Atherinomorphae</taxon>
        <taxon>Beloniformes</taxon>
        <taxon>Adrianichthyidae</taxon>
        <taxon>Oryziinae</taxon>
        <taxon>Oryzias</taxon>
    </lineage>
</organism>
<dbReference type="AlphaFoldDB" id="A0A3S2PHA2"/>
<dbReference type="Proteomes" id="UP000283210">
    <property type="component" value="Chromosome 1"/>
</dbReference>
<protein>
    <submittedName>
        <fullName evidence="1">Uncharacterized protein</fullName>
    </submittedName>
</protein>
<sequence length="69" mass="7568">MTAAARLKRSCGFCCKIQLKYLPSRDTASGCSTGLSRQANRQAGVHVHTAHVCWSLLLTAGRLRREEPP</sequence>
<reference evidence="1 2" key="2">
    <citation type="submission" date="2019-01" db="EMBL/GenBank/DDBJ databases">
        <title>A chromosome length genome reference of the Java medaka (oryzias javanicus).</title>
        <authorList>
            <person name="Herpin A."/>
            <person name="Takehana Y."/>
            <person name="Naruse K."/>
            <person name="Ansai S."/>
            <person name="Kawaguchi M."/>
        </authorList>
    </citation>
    <scope>NUCLEOTIDE SEQUENCE [LARGE SCALE GENOMIC DNA]</scope>
    <source>
        <strain evidence="1">RS831</strain>
        <tissue evidence="1">Whole body</tissue>
    </source>
</reference>
<name>A0A3S2PHA2_ORYJA</name>